<accession>X7ZZB2</accession>
<proteinExistence type="predicted"/>
<reference evidence="2" key="1">
    <citation type="submission" date="2014-01" db="EMBL/GenBank/DDBJ databases">
        <authorList>
            <person name="Brown-Elliot B."/>
            <person name="Wallace R."/>
            <person name="Lenaerts A."/>
            <person name="Ordway D."/>
            <person name="DeGroote M.A."/>
            <person name="Parker T."/>
            <person name="Sizemore C."/>
            <person name="Tallon L.J."/>
            <person name="Sadzewicz L.K."/>
            <person name="Sengamalay N."/>
            <person name="Fraser C.M."/>
            <person name="Hine E."/>
            <person name="Shefchek K.A."/>
            <person name="Das S.P."/>
            <person name="Tettelin H."/>
        </authorList>
    </citation>
    <scope>NUCLEOTIDE SEQUENCE [LARGE SCALE GENOMIC DNA]</scope>
    <source>
        <strain evidence="2">4042</strain>
    </source>
</reference>
<evidence type="ECO:0000313" key="2">
    <source>
        <dbReference type="EMBL" id="EUA23975.1"/>
    </source>
</evidence>
<organism evidence="2">
    <name type="scientific">Mycobacterium xenopi 4042</name>
    <dbReference type="NCBI Taxonomy" id="1299334"/>
    <lineage>
        <taxon>Bacteria</taxon>
        <taxon>Bacillati</taxon>
        <taxon>Actinomycetota</taxon>
        <taxon>Actinomycetes</taxon>
        <taxon>Mycobacteriales</taxon>
        <taxon>Mycobacteriaceae</taxon>
        <taxon>Mycobacterium</taxon>
    </lineage>
</organism>
<comment type="caution">
    <text evidence="2">The sequence shown here is derived from an EMBL/GenBank/DDBJ whole genome shotgun (WGS) entry which is preliminary data.</text>
</comment>
<feature type="region of interest" description="Disordered" evidence="1">
    <location>
        <begin position="1"/>
        <end position="29"/>
    </location>
</feature>
<protein>
    <submittedName>
        <fullName evidence="2">Uncharacterized protein</fullName>
    </submittedName>
</protein>
<gene>
    <name evidence="2" type="ORF">I553_3463</name>
</gene>
<dbReference type="EMBL" id="JAOB01000068">
    <property type="protein sequence ID" value="EUA23975.1"/>
    <property type="molecule type" value="Genomic_DNA"/>
</dbReference>
<name>X7ZZB2_MYCXE</name>
<feature type="compositionally biased region" description="Polar residues" evidence="1">
    <location>
        <begin position="1"/>
        <end position="19"/>
    </location>
</feature>
<sequence>MLGATPNSSRLASMNSTISCVGGRAPPEETGRSLENLVGALEFSVFLFKLFDSARLRSRHPGAYPSSMSAWRTQERTDSTP</sequence>
<evidence type="ECO:0000256" key="1">
    <source>
        <dbReference type="SAM" id="MobiDB-lite"/>
    </source>
</evidence>
<feature type="region of interest" description="Disordered" evidence="1">
    <location>
        <begin position="59"/>
        <end position="81"/>
    </location>
</feature>
<dbReference type="AlphaFoldDB" id="X7ZZB2"/>